<dbReference type="InterPro" id="IPR050267">
    <property type="entry name" value="Anti-sigma-factor_SerPK"/>
</dbReference>
<dbReference type="RefSeq" id="WP_066518281.1">
    <property type="nucleotide sequence ID" value="NZ_CABMOF010000001.1"/>
</dbReference>
<dbReference type="Proteomes" id="UP000070366">
    <property type="component" value="Unassembled WGS sequence"/>
</dbReference>
<gene>
    <name evidence="3" type="ORF">HMPREF3293_02047</name>
</gene>
<dbReference type="PANTHER" id="PTHR35526:SF3">
    <property type="entry name" value="ANTI-SIGMA-F FACTOR RSBW"/>
    <property type="match status" value="1"/>
</dbReference>
<keyword evidence="4" id="KW-1185">Reference proteome</keyword>
<evidence type="ECO:0000259" key="2">
    <source>
        <dbReference type="Pfam" id="PF13581"/>
    </source>
</evidence>
<dbReference type="EMBL" id="LSZW01000063">
    <property type="protein sequence ID" value="KXK64806.1"/>
    <property type="molecule type" value="Genomic_DNA"/>
</dbReference>
<keyword evidence="3" id="KW-0418">Kinase</keyword>
<dbReference type="InterPro" id="IPR003594">
    <property type="entry name" value="HATPase_dom"/>
</dbReference>
<name>A0A136Q2R4_9FIRM</name>
<dbReference type="InterPro" id="IPR036890">
    <property type="entry name" value="HATPase_C_sf"/>
</dbReference>
<dbReference type="CDD" id="cd16936">
    <property type="entry name" value="HATPase_RsbW-like"/>
    <property type="match status" value="1"/>
</dbReference>
<keyword evidence="3" id="KW-0808">Transferase</keyword>
<feature type="domain" description="Histidine kinase/HSP90-like ATPase" evidence="2">
    <location>
        <begin position="15"/>
        <end position="126"/>
    </location>
</feature>
<organism evidence="3 4">
    <name type="scientific">Christensenella minuta</name>
    <dbReference type="NCBI Taxonomy" id="626937"/>
    <lineage>
        <taxon>Bacteria</taxon>
        <taxon>Bacillati</taxon>
        <taxon>Bacillota</taxon>
        <taxon>Clostridia</taxon>
        <taxon>Christensenellales</taxon>
        <taxon>Christensenellaceae</taxon>
        <taxon>Christensenella</taxon>
    </lineage>
</organism>
<protein>
    <submittedName>
        <fullName evidence="3">ATPase/histidine kinase/DNA gyrase B/HSP90 domain protein</fullName>
    </submittedName>
</protein>
<dbReference type="PANTHER" id="PTHR35526">
    <property type="entry name" value="ANTI-SIGMA-F FACTOR RSBW-RELATED"/>
    <property type="match status" value="1"/>
</dbReference>
<dbReference type="GO" id="GO:0004674">
    <property type="term" value="F:protein serine/threonine kinase activity"/>
    <property type="evidence" value="ECO:0007669"/>
    <property type="project" value="UniProtKB-KW"/>
</dbReference>
<evidence type="ECO:0000313" key="4">
    <source>
        <dbReference type="Proteomes" id="UP000070366"/>
    </source>
</evidence>
<keyword evidence="1" id="KW-0723">Serine/threonine-protein kinase</keyword>
<dbReference type="STRING" id="626937.HMPREF3293_02047"/>
<accession>A0A136Q2R4</accession>
<sequence length="129" mass="14678">MLVSKRLFSLNELNEAIRSVIRGVEREKKLDDEQMYRIRLVLSELVVNIFKYSDANEVKLQAEYGKDRLHIVLADNGSGFETGPVVARNVTSGELLMHENGRGVYLVKMMTDSFHYSENGNTVDVTLKL</sequence>
<dbReference type="SUPFAM" id="SSF55874">
    <property type="entry name" value="ATPase domain of HSP90 chaperone/DNA topoisomerase II/histidine kinase"/>
    <property type="match status" value="1"/>
</dbReference>
<reference evidence="3 4" key="1">
    <citation type="submission" date="2016-02" db="EMBL/GenBank/DDBJ databases">
        <authorList>
            <person name="Wen L."/>
            <person name="He K."/>
            <person name="Yang H."/>
        </authorList>
    </citation>
    <scope>NUCLEOTIDE SEQUENCE [LARGE SCALE GENOMIC DNA]</scope>
    <source>
        <strain evidence="3 4">DSM 22607</strain>
    </source>
</reference>
<dbReference type="Gene3D" id="3.30.565.10">
    <property type="entry name" value="Histidine kinase-like ATPase, C-terminal domain"/>
    <property type="match status" value="1"/>
</dbReference>
<dbReference type="AlphaFoldDB" id="A0A136Q2R4"/>
<comment type="caution">
    <text evidence="3">The sequence shown here is derived from an EMBL/GenBank/DDBJ whole genome shotgun (WGS) entry which is preliminary data.</text>
</comment>
<proteinExistence type="predicted"/>
<dbReference type="PATRIC" id="fig|626937.4.peg.2024"/>
<evidence type="ECO:0000313" key="3">
    <source>
        <dbReference type="EMBL" id="KXK64806.1"/>
    </source>
</evidence>
<evidence type="ECO:0000256" key="1">
    <source>
        <dbReference type="ARBA" id="ARBA00022527"/>
    </source>
</evidence>
<dbReference type="Pfam" id="PF13581">
    <property type="entry name" value="HATPase_c_2"/>
    <property type="match status" value="1"/>
</dbReference>